<dbReference type="PANTHER" id="PTHR33908:SF3">
    <property type="entry name" value="UNDECAPRENYL PHOSPHATE-ALPHA-4-AMINO-4-DEOXY-L-ARABINOSE ARABINOSYL TRANSFERASE"/>
    <property type="match status" value="1"/>
</dbReference>
<evidence type="ECO:0000259" key="9">
    <source>
        <dbReference type="Pfam" id="PF13231"/>
    </source>
</evidence>
<organism evidence="11 12">
    <name type="scientific">Agreia pratensis</name>
    <dbReference type="NCBI Taxonomy" id="150121"/>
    <lineage>
        <taxon>Bacteria</taxon>
        <taxon>Bacillati</taxon>
        <taxon>Actinomycetota</taxon>
        <taxon>Actinomycetes</taxon>
        <taxon>Micrococcales</taxon>
        <taxon>Microbacteriaceae</taxon>
        <taxon>Agreia</taxon>
    </lineage>
</organism>
<feature type="transmembrane region" description="Helical" evidence="8">
    <location>
        <begin position="172"/>
        <end position="188"/>
    </location>
</feature>
<dbReference type="OrthoDB" id="5241882at2"/>
<evidence type="ECO:0000256" key="4">
    <source>
        <dbReference type="ARBA" id="ARBA00022679"/>
    </source>
</evidence>
<keyword evidence="2" id="KW-1003">Cell membrane</keyword>
<dbReference type="GO" id="GO:0016763">
    <property type="term" value="F:pentosyltransferase activity"/>
    <property type="evidence" value="ECO:0007669"/>
    <property type="project" value="TreeGrafter"/>
</dbReference>
<accession>A0A1X7I0Q2</accession>
<dbReference type="GO" id="GO:0009103">
    <property type="term" value="P:lipopolysaccharide biosynthetic process"/>
    <property type="evidence" value="ECO:0007669"/>
    <property type="project" value="UniProtKB-ARBA"/>
</dbReference>
<feature type="transmembrane region" description="Helical" evidence="8">
    <location>
        <begin position="125"/>
        <end position="144"/>
    </location>
</feature>
<dbReference type="PANTHER" id="PTHR33908">
    <property type="entry name" value="MANNOSYLTRANSFERASE YKCB-RELATED"/>
    <property type="match status" value="1"/>
</dbReference>
<dbReference type="STRING" id="150121.SAMN06296010_0067"/>
<evidence type="ECO:0000256" key="2">
    <source>
        <dbReference type="ARBA" id="ARBA00022475"/>
    </source>
</evidence>
<proteinExistence type="predicted"/>
<evidence type="ECO:0000313" key="12">
    <source>
        <dbReference type="Proteomes" id="UP000193244"/>
    </source>
</evidence>
<dbReference type="InterPro" id="IPR038731">
    <property type="entry name" value="RgtA/B/C-like"/>
</dbReference>
<evidence type="ECO:0000256" key="7">
    <source>
        <dbReference type="ARBA" id="ARBA00023136"/>
    </source>
</evidence>
<dbReference type="EMBL" id="FXAY01000001">
    <property type="protein sequence ID" value="SMG07691.1"/>
    <property type="molecule type" value="Genomic_DNA"/>
</dbReference>
<dbReference type="AlphaFoldDB" id="A0A1X7I0Q2"/>
<evidence type="ECO:0000256" key="1">
    <source>
        <dbReference type="ARBA" id="ARBA00004651"/>
    </source>
</evidence>
<feature type="transmembrane region" description="Helical" evidence="8">
    <location>
        <begin position="405"/>
        <end position="424"/>
    </location>
</feature>
<keyword evidence="6 8" id="KW-1133">Transmembrane helix</keyword>
<feature type="transmembrane region" description="Helical" evidence="8">
    <location>
        <begin position="373"/>
        <end position="393"/>
    </location>
</feature>
<keyword evidence="3" id="KW-0328">Glycosyltransferase</keyword>
<keyword evidence="7 8" id="KW-0472">Membrane</keyword>
<evidence type="ECO:0000256" key="6">
    <source>
        <dbReference type="ARBA" id="ARBA00022989"/>
    </source>
</evidence>
<feature type="transmembrane region" description="Helical" evidence="8">
    <location>
        <begin position="219"/>
        <end position="239"/>
    </location>
</feature>
<dbReference type="Pfam" id="PF13231">
    <property type="entry name" value="PMT_2"/>
    <property type="match status" value="1"/>
</dbReference>
<dbReference type="InterPro" id="IPR050297">
    <property type="entry name" value="LipidA_mod_glycosyltrf_83"/>
</dbReference>
<name>A0A1X7I0Q2_9MICO</name>
<keyword evidence="12" id="KW-1185">Reference proteome</keyword>
<feature type="transmembrane region" description="Helical" evidence="8">
    <location>
        <begin position="348"/>
        <end position="367"/>
    </location>
</feature>
<dbReference type="Pfam" id="PF24878">
    <property type="entry name" value="YkcB_C"/>
    <property type="match status" value="1"/>
</dbReference>
<feature type="transmembrane region" description="Helical" evidence="8">
    <location>
        <begin position="430"/>
        <end position="452"/>
    </location>
</feature>
<dbReference type="Proteomes" id="UP000193244">
    <property type="component" value="Unassembled WGS sequence"/>
</dbReference>
<sequence>MHSSDSDILPRWRYQPRRYRIGLVVIVVVSACLMAWNLAKGGDASFYEASARSMSESWHAMLYGAFDPASTVTLDKLSGFAVPQALSIRLFGMSTSALALPQVLEGLVTVWCCSLIGLRWAGPGAGLVAAAAAATTPIFVSMFAHPMEDGLVTMALTVALLFFHRALLTARWWPLLIAALFVGVGFQAKMMQAWFILPAFVVGCLLSTKGSWPRRLYRSAVVSATAVAASLVWVLILQLTPSVDRPYIDGSTSNNAFAMVFGYNGVDRLLPHAVPGAVGGSGVHGMSAPVFFAAPSDLSSAGASLTKLIDPLYVTQVGWLYPIAIAAIVFGVIHWWPRRAGTPSASFAMLGVVTVWLVTAAVVLSVAHTPHTAYVAAIGTQLALLAAVGWKQAHRLLRAPRRRTRLAVCLVLVVQAGWSVLLTVEGALPAVLAVPMVGVCGACCVALAATVWRTSSRPSAAVPRRNRLAASAVPLLVAALILSGPAAFSLQVLDPSRNGTGGDAYVGIKPVRTEATPASFRPSPPQLWGGLVTLSPKVGALVTAAHAAGGGLNGRPDFVTDSWALAAQVIDATGDSVLTDGGYSGTVPVFTKERLEDMITSGTEHLFVVKEEAPATDPVEETVRNSSCTRLGTFSTGIAVVGQKSGSFVLWNCS</sequence>
<evidence type="ECO:0000256" key="5">
    <source>
        <dbReference type="ARBA" id="ARBA00022692"/>
    </source>
</evidence>
<dbReference type="InterPro" id="IPR056785">
    <property type="entry name" value="YkcA/B-like_C"/>
</dbReference>
<reference evidence="12" key="1">
    <citation type="submission" date="2017-04" db="EMBL/GenBank/DDBJ databases">
        <authorList>
            <person name="Varghese N."/>
            <person name="Submissions S."/>
        </authorList>
    </citation>
    <scope>NUCLEOTIDE SEQUENCE [LARGE SCALE GENOMIC DNA]</scope>
    <source>
        <strain evidence="12">VKM Ac-2510</strain>
    </source>
</reference>
<feature type="transmembrane region" description="Helical" evidence="8">
    <location>
        <begin position="319"/>
        <end position="336"/>
    </location>
</feature>
<protein>
    <submittedName>
        <fullName evidence="11">4-amino-4-deoxy-L-arabinose transferase</fullName>
    </submittedName>
</protein>
<keyword evidence="4 11" id="KW-0808">Transferase</keyword>
<evidence type="ECO:0000259" key="10">
    <source>
        <dbReference type="Pfam" id="PF24878"/>
    </source>
</evidence>
<dbReference type="GO" id="GO:0010041">
    <property type="term" value="P:response to iron(III) ion"/>
    <property type="evidence" value="ECO:0007669"/>
    <property type="project" value="TreeGrafter"/>
</dbReference>
<dbReference type="RefSeq" id="WP_139824663.1">
    <property type="nucleotide sequence ID" value="NZ_FXAY01000001.1"/>
</dbReference>
<feature type="transmembrane region" description="Helical" evidence="8">
    <location>
        <begin position="21"/>
        <end position="39"/>
    </location>
</feature>
<evidence type="ECO:0000256" key="3">
    <source>
        <dbReference type="ARBA" id="ARBA00022676"/>
    </source>
</evidence>
<feature type="domain" description="Putative mannosyltransferase YkcA/B-like C-terminal" evidence="10">
    <location>
        <begin position="558"/>
        <end position="612"/>
    </location>
</feature>
<evidence type="ECO:0000313" key="11">
    <source>
        <dbReference type="EMBL" id="SMG07691.1"/>
    </source>
</evidence>
<keyword evidence="5 8" id="KW-0812">Transmembrane</keyword>
<gene>
    <name evidence="11" type="ORF">SAMN06296010_0067</name>
</gene>
<feature type="transmembrane region" description="Helical" evidence="8">
    <location>
        <begin position="99"/>
        <end position="118"/>
    </location>
</feature>
<evidence type="ECO:0000256" key="8">
    <source>
        <dbReference type="SAM" id="Phobius"/>
    </source>
</evidence>
<feature type="transmembrane region" description="Helical" evidence="8">
    <location>
        <begin position="468"/>
        <end position="488"/>
    </location>
</feature>
<dbReference type="GO" id="GO:0005886">
    <property type="term" value="C:plasma membrane"/>
    <property type="evidence" value="ECO:0007669"/>
    <property type="project" value="UniProtKB-SubCell"/>
</dbReference>
<comment type="subcellular location">
    <subcellularLocation>
        <location evidence="1">Cell membrane</location>
        <topology evidence="1">Multi-pass membrane protein</topology>
    </subcellularLocation>
</comment>
<feature type="domain" description="Glycosyltransferase RgtA/B/C/D-like" evidence="9">
    <location>
        <begin position="84"/>
        <end position="232"/>
    </location>
</feature>